<gene>
    <name evidence="1" type="ORF">CSB93_3104</name>
</gene>
<evidence type="ECO:0000313" key="2">
    <source>
        <dbReference type="Proteomes" id="UP000238390"/>
    </source>
</evidence>
<protein>
    <submittedName>
        <fullName evidence="1">Uncharacterized protein</fullName>
    </submittedName>
</protein>
<reference evidence="1 2" key="1">
    <citation type="submission" date="2018-02" db="EMBL/GenBank/DDBJ databases">
        <title>FDA/CDC Antimicrobial Resistant Isolate Bank Genome Sequencing.</title>
        <authorList>
            <person name="Benahmed F.H."/>
            <person name="Lutgring J.D."/>
            <person name="Yoo B."/>
            <person name="Machado M."/>
            <person name="Brown A."/>
            <person name="McAllister G."/>
            <person name="Perry A."/>
            <person name="Halpin A.L."/>
            <person name="Vavikolanu K."/>
            <person name="Ott S."/>
            <person name="Zhao X."/>
            <person name="Tallon L.J."/>
            <person name="Sadzewicz L."/>
            <person name="Aluvathingal J."/>
            <person name="Nadendla S."/>
            <person name="Voskania-kordi A."/>
            <person name="Simonyan V."/>
            <person name="Patel J."/>
            <person name="Shawar R.M."/>
        </authorList>
    </citation>
    <scope>NUCLEOTIDE SEQUENCE [LARGE SCALE GENOMIC DNA]</scope>
    <source>
        <strain evidence="1 2">AR_0356</strain>
    </source>
</reference>
<dbReference type="EMBL" id="CP027169">
    <property type="protein sequence ID" value="AVK09111.1"/>
    <property type="molecule type" value="Genomic_DNA"/>
</dbReference>
<name>A0A2R3J4K9_9PSED</name>
<dbReference type="AlphaFoldDB" id="A0A2R3J4K9"/>
<organism evidence="1 2">
    <name type="scientific">Pseudomonas paraeruginosa</name>
    <dbReference type="NCBI Taxonomy" id="2994495"/>
    <lineage>
        <taxon>Bacteria</taxon>
        <taxon>Pseudomonadati</taxon>
        <taxon>Pseudomonadota</taxon>
        <taxon>Gammaproteobacteria</taxon>
        <taxon>Pseudomonadales</taxon>
        <taxon>Pseudomonadaceae</taxon>
        <taxon>Pseudomonas</taxon>
    </lineage>
</organism>
<keyword evidence="2" id="KW-1185">Reference proteome</keyword>
<dbReference type="Proteomes" id="UP000238390">
    <property type="component" value="Chromosome"/>
</dbReference>
<accession>A0A2R3J4K9</accession>
<sequence>MADSPTDYQLLFLQHNHRLKDVYFSFWTKCNGFYHNNRKETTSL</sequence>
<proteinExistence type="predicted"/>
<evidence type="ECO:0000313" key="1">
    <source>
        <dbReference type="EMBL" id="AVK09111.1"/>
    </source>
</evidence>